<dbReference type="InterPro" id="IPR032710">
    <property type="entry name" value="NTF2-like_dom_sf"/>
</dbReference>
<evidence type="ECO:0000259" key="1">
    <source>
        <dbReference type="Pfam" id="PF12680"/>
    </source>
</evidence>
<keyword evidence="3" id="KW-1185">Reference proteome</keyword>
<dbReference type="PANTHER" id="PTHR41252:SF1">
    <property type="entry name" value="BLR2505 PROTEIN"/>
    <property type="match status" value="1"/>
</dbReference>
<sequence>MSGYDSSHLSQADSGKTSRTRNFIETLFSRKDDWDNAFPEALADDLVWITNGSSPISGRYESKQAYADRVLKPMHEIVERIPAPTVKHIFADGLWAVVHWRCEGVKAKNGASYEQDYCWLIRTNGHPENKIVEIISWFDPAKLSLAMEGTSVTFPGAQSKIE</sequence>
<name>A0A0D2B9B7_9EURO</name>
<dbReference type="Proteomes" id="UP000053342">
    <property type="component" value="Unassembled WGS sequence"/>
</dbReference>
<dbReference type="OrthoDB" id="4115505at2759"/>
<dbReference type="AlphaFoldDB" id="A0A0D2B9B7"/>
<accession>A0A0D2B9B7</accession>
<dbReference type="SUPFAM" id="SSF54427">
    <property type="entry name" value="NTF2-like"/>
    <property type="match status" value="1"/>
</dbReference>
<organism evidence="2 3">
    <name type="scientific">Exophiala oligosperma</name>
    <dbReference type="NCBI Taxonomy" id="215243"/>
    <lineage>
        <taxon>Eukaryota</taxon>
        <taxon>Fungi</taxon>
        <taxon>Dikarya</taxon>
        <taxon>Ascomycota</taxon>
        <taxon>Pezizomycotina</taxon>
        <taxon>Eurotiomycetes</taxon>
        <taxon>Chaetothyriomycetidae</taxon>
        <taxon>Chaetothyriales</taxon>
        <taxon>Herpotrichiellaceae</taxon>
        <taxon>Exophiala</taxon>
    </lineage>
</organism>
<dbReference type="Pfam" id="PF12680">
    <property type="entry name" value="SnoaL_2"/>
    <property type="match status" value="1"/>
</dbReference>
<dbReference type="GeneID" id="27353447"/>
<feature type="domain" description="SnoaL-like" evidence="1">
    <location>
        <begin position="22"/>
        <end position="133"/>
    </location>
</feature>
<dbReference type="RefSeq" id="XP_016269027.1">
    <property type="nucleotide sequence ID" value="XM_016401974.1"/>
</dbReference>
<dbReference type="PANTHER" id="PTHR41252">
    <property type="entry name" value="BLR2505 PROTEIN"/>
    <property type="match status" value="1"/>
</dbReference>
<evidence type="ECO:0000313" key="2">
    <source>
        <dbReference type="EMBL" id="KIW48811.1"/>
    </source>
</evidence>
<dbReference type="VEuPathDB" id="FungiDB:PV06_01373"/>
<protein>
    <recommendedName>
        <fullName evidence="1">SnoaL-like domain-containing protein</fullName>
    </recommendedName>
</protein>
<dbReference type="InterPro" id="IPR037401">
    <property type="entry name" value="SnoaL-like"/>
</dbReference>
<evidence type="ECO:0000313" key="3">
    <source>
        <dbReference type="Proteomes" id="UP000053342"/>
    </source>
</evidence>
<reference evidence="2 3" key="1">
    <citation type="submission" date="2015-01" db="EMBL/GenBank/DDBJ databases">
        <title>The Genome Sequence of Exophiala oligosperma CBS72588.</title>
        <authorList>
            <consortium name="The Broad Institute Genomics Platform"/>
            <person name="Cuomo C."/>
            <person name="de Hoog S."/>
            <person name="Gorbushina A."/>
            <person name="Stielow B."/>
            <person name="Teixiera M."/>
            <person name="Abouelleil A."/>
            <person name="Chapman S.B."/>
            <person name="Priest M."/>
            <person name="Young S.K."/>
            <person name="Wortman J."/>
            <person name="Nusbaum C."/>
            <person name="Birren B."/>
        </authorList>
    </citation>
    <scope>NUCLEOTIDE SEQUENCE [LARGE SCALE GENOMIC DNA]</scope>
    <source>
        <strain evidence="2 3">CBS 72588</strain>
    </source>
</reference>
<proteinExistence type="predicted"/>
<dbReference type="Gene3D" id="3.10.450.50">
    <property type="match status" value="1"/>
</dbReference>
<dbReference type="EMBL" id="KN847332">
    <property type="protein sequence ID" value="KIW48811.1"/>
    <property type="molecule type" value="Genomic_DNA"/>
</dbReference>
<gene>
    <name evidence="2" type="ORF">PV06_01373</name>
</gene>
<dbReference type="HOGENOM" id="CLU_107220_1_1_1"/>